<evidence type="ECO:0000256" key="3">
    <source>
        <dbReference type="ARBA" id="ARBA00023237"/>
    </source>
</evidence>
<name>A0ABS7BKX6_9SPHN</name>
<comment type="similarity">
    <text evidence="4">Belongs to the TonB-dependent receptor family.</text>
</comment>
<feature type="chain" id="PRO_5046032892" evidence="6">
    <location>
        <begin position="29"/>
        <end position="900"/>
    </location>
</feature>
<evidence type="ECO:0000256" key="1">
    <source>
        <dbReference type="ARBA" id="ARBA00004442"/>
    </source>
</evidence>
<dbReference type="EMBL" id="JAHXZN010000001">
    <property type="protein sequence ID" value="MBW6530259.1"/>
    <property type="molecule type" value="Genomic_DNA"/>
</dbReference>
<evidence type="ECO:0000259" key="7">
    <source>
        <dbReference type="Pfam" id="PF00593"/>
    </source>
</evidence>
<evidence type="ECO:0000313" key="9">
    <source>
        <dbReference type="EMBL" id="MBW6530259.1"/>
    </source>
</evidence>
<feature type="region of interest" description="Disordered" evidence="5">
    <location>
        <begin position="648"/>
        <end position="671"/>
    </location>
</feature>
<dbReference type="CDD" id="cd01347">
    <property type="entry name" value="ligand_gated_channel"/>
    <property type="match status" value="1"/>
</dbReference>
<feature type="domain" description="TonB-dependent receptor plug" evidence="8">
    <location>
        <begin position="68"/>
        <end position="167"/>
    </location>
</feature>
<dbReference type="Pfam" id="PF00593">
    <property type="entry name" value="TonB_dep_Rec_b-barrel"/>
    <property type="match status" value="1"/>
</dbReference>
<keyword evidence="6" id="KW-0732">Signal</keyword>
<dbReference type="Proteomes" id="UP000759103">
    <property type="component" value="Unassembled WGS sequence"/>
</dbReference>
<gene>
    <name evidence="9" type="ORF">KZ820_05875</name>
</gene>
<reference evidence="9 10" key="1">
    <citation type="submission" date="2021-07" db="EMBL/GenBank/DDBJ databases">
        <title>Sphingomonas sp.</title>
        <authorList>
            <person name="Feng G."/>
            <person name="Li J."/>
            <person name="Pan M."/>
        </authorList>
    </citation>
    <scope>NUCLEOTIDE SEQUENCE [LARGE SCALE GENOMIC DNA]</scope>
    <source>
        <strain evidence="9 10">RRHST34</strain>
    </source>
</reference>
<dbReference type="Gene3D" id="2.40.170.20">
    <property type="entry name" value="TonB-dependent receptor, beta-barrel domain"/>
    <property type="match status" value="1"/>
</dbReference>
<feature type="signal peptide" evidence="6">
    <location>
        <begin position="1"/>
        <end position="28"/>
    </location>
</feature>
<keyword evidence="4" id="KW-0798">TonB box</keyword>
<evidence type="ECO:0000256" key="6">
    <source>
        <dbReference type="SAM" id="SignalP"/>
    </source>
</evidence>
<dbReference type="Gene3D" id="2.170.130.10">
    <property type="entry name" value="TonB-dependent receptor, plug domain"/>
    <property type="match status" value="1"/>
</dbReference>
<dbReference type="Pfam" id="PF07715">
    <property type="entry name" value="Plug"/>
    <property type="match status" value="1"/>
</dbReference>
<keyword evidence="3" id="KW-0998">Cell outer membrane</keyword>
<evidence type="ECO:0000256" key="5">
    <source>
        <dbReference type="SAM" id="MobiDB-lite"/>
    </source>
</evidence>
<evidence type="ECO:0000256" key="2">
    <source>
        <dbReference type="ARBA" id="ARBA00023136"/>
    </source>
</evidence>
<dbReference type="PANTHER" id="PTHR40980">
    <property type="entry name" value="PLUG DOMAIN-CONTAINING PROTEIN"/>
    <property type="match status" value="1"/>
</dbReference>
<sequence>MKSCAYRRLRRTLLVGTAILSASVSAQAQTIGANAPTDGAEIASSDAEGTDVVVTGLRAGIERSLSDKRRSISVVDVISAQDIGKFPDNNLAESLQRVPGITIDRSVNGEGQTINLRGLGPQFTRSEINGGTALNGFDFSVLAPELFAKVTVEKSPTASTVEGGLAGTILQETPKPFDIPGFRATATGGVTIGQKGKAVPRVFGLVSQNWDDRYGITVAAAYSKTDFRTNEVDFGPWVAFRNIASADVLAAAPATLLDAATPRTTAFYSYQQKRENLGVTVAGQARPTERLELTADFLYARRKGTQIDDRPDAPIEGTSFFADGTSSPGNQAPTDYVIENGAVTQATFRNIQNRVGYSYQPQENKVYQGTLRAKWEAADHLTITPGFSYAHQRSSNELDLYSFAAYGADVTYRVDGDVPQFSSTATDFSSNPDRFGYNVFIFNRAVNTIDEYVGRVDATREFEGVPGLTSIQAGARYTHRTSRQQARNVGLYNGAELLGASPLGLGAFADTLPFSVRNATTPDRILSVDRAKLIQTIYPGLDPFTSDQFATDPQGDQLNSFQVVEQTYGGYLQGNFTMGALSVNAGLRVIVTDTSSDGFGLIGTELTPSNVDARYTNFLPAINARWEVAPNMLIRGTYSRAMTRPTLDQLSPATTINSGPRTGNRGNPNLRPYLADQEDLGFEWYFHPGALLTINGFAKQIGSLISQTTVSELASFPDQETGLPTSGIIAFTQPTNGDSATIHGLEAGLQSPFFFLPGALSYFGTILNFTYADSKASVRSADGVSRTTPLPGLSKKSANAVLYYDHAGIDARLAYAWRSAYLRDDNVGRQFGAERYVRDYGQLDLSVNAFVTRNVQLGFNVNNLLDTQRKEYILIGSGAELPASFLEQERRFVLTARLIM</sequence>
<keyword evidence="2 4" id="KW-0472">Membrane</keyword>
<dbReference type="SUPFAM" id="SSF56935">
    <property type="entry name" value="Porins"/>
    <property type="match status" value="1"/>
</dbReference>
<feature type="domain" description="TonB-dependent receptor-like beta-barrel" evidence="7">
    <location>
        <begin position="407"/>
        <end position="864"/>
    </location>
</feature>
<feature type="compositionally biased region" description="Polar residues" evidence="5">
    <location>
        <begin position="648"/>
        <end position="667"/>
    </location>
</feature>
<dbReference type="InterPro" id="IPR012910">
    <property type="entry name" value="Plug_dom"/>
</dbReference>
<keyword evidence="10" id="KW-1185">Reference proteome</keyword>
<proteinExistence type="inferred from homology"/>
<keyword evidence="9" id="KW-0675">Receptor</keyword>
<organism evidence="9 10">
    <name type="scientific">Sphingomonas citri</name>
    <dbReference type="NCBI Taxonomy" id="2862499"/>
    <lineage>
        <taxon>Bacteria</taxon>
        <taxon>Pseudomonadati</taxon>
        <taxon>Pseudomonadota</taxon>
        <taxon>Alphaproteobacteria</taxon>
        <taxon>Sphingomonadales</taxon>
        <taxon>Sphingomonadaceae</taxon>
        <taxon>Sphingomonas</taxon>
    </lineage>
</organism>
<comment type="caution">
    <text evidence="9">The sequence shown here is derived from an EMBL/GenBank/DDBJ whole genome shotgun (WGS) entry which is preliminary data.</text>
</comment>
<dbReference type="RefSeq" id="WP_219747640.1">
    <property type="nucleotide sequence ID" value="NZ_JAHXZN010000001.1"/>
</dbReference>
<evidence type="ECO:0000259" key="8">
    <source>
        <dbReference type="Pfam" id="PF07715"/>
    </source>
</evidence>
<evidence type="ECO:0000256" key="4">
    <source>
        <dbReference type="RuleBase" id="RU003357"/>
    </source>
</evidence>
<accession>A0ABS7BKX6</accession>
<dbReference type="InterPro" id="IPR036942">
    <property type="entry name" value="Beta-barrel_TonB_sf"/>
</dbReference>
<dbReference type="InterPro" id="IPR000531">
    <property type="entry name" value="Beta-barrel_TonB"/>
</dbReference>
<comment type="subcellular location">
    <subcellularLocation>
        <location evidence="1 4">Cell outer membrane</location>
    </subcellularLocation>
</comment>
<evidence type="ECO:0000313" key="10">
    <source>
        <dbReference type="Proteomes" id="UP000759103"/>
    </source>
</evidence>
<dbReference type="InterPro" id="IPR010104">
    <property type="entry name" value="TonB_rcpt_bac"/>
</dbReference>
<protein>
    <submittedName>
        <fullName evidence="9">TonB-dependent receptor</fullName>
    </submittedName>
</protein>
<dbReference type="PANTHER" id="PTHR40980:SF3">
    <property type="entry name" value="TONB-DEPENDENT RECEPTOR-LIKE BETA-BARREL DOMAIN-CONTAINING PROTEIN"/>
    <property type="match status" value="1"/>
</dbReference>
<dbReference type="InterPro" id="IPR037066">
    <property type="entry name" value="Plug_dom_sf"/>
</dbReference>
<dbReference type="NCBIfam" id="TIGR01782">
    <property type="entry name" value="TonB-Xanth-Caul"/>
    <property type="match status" value="1"/>
</dbReference>